<sequence length="397" mass="44294">MADKNQITKHEDDPFLKKVNEQETLNSLFKGGYETETQHFLMDKLMESEPNHPQMAGAYKGSLSSCAMPECQGKVMRDERGEDILPCNCGFKICGKCYSKITAESRDGGKCHNCNKPYKKTDSDGKAGDPSDHKNGKTDPSAGGNGKDKGTESKSKPWRPLTQKIKPSASVLGPYCVIIFVRLAAIVMLLAWRLSHPNPEAIWLWGMSVTCEIWFSFSWLLDQLPKLSPFSRSTDLNLLKEKFDDPYAKSDLPGIDVFVSTADPTKEPPLVTANTILSILAADYPVEKLACYVSDDGGSLFTFEAMAEAANFASIWVPFCRKHDIELRNPESYFDQKKKNHFKNKKTKNLLMTVTKLNVLMNVSRSVSMVYKNPSPKGLNLMGKKQWLMNILGLGLG</sequence>
<dbReference type="STRING" id="93759.A0A1R3KMR6"/>
<keyword evidence="3" id="KW-0808">Transferase</keyword>
<feature type="binding site" evidence="8">
    <location>
        <position position="260"/>
    </location>
    <ligand>
        <name>UDP-alpha-D-glucose</name>
        <dbReference type="ChEBI" id="CHEBI:58885"/>
    </ligand>
</feature>
<keyword evidence="5 10" id="KW-1133">Transmembrane helix</keyword>
<dbReference type="Gene3D" id="3.30.40.10">
    <property type="entry name" value="Zinc/RING finger domain, C3HC4 (zinc finger)"/>
    <property type="match status" value="1"/>
</dbReference>
<dbReference type="EMBL" id="AWUE01012770">
    <property type="protein sequence ID" value="OMP08361.1"/>
    <property type="molecule type" value="Genomic_DNA"/>
</dbReference>
<evidence type="ECO:0000256" key="1">
    <source>
        <dbReference type="ARBA" id="ARBA00004127"/>
    </source>
</evidence>
<feature type="binding site" evidence="8">
    <location>
        <position position="267"/>
    </location>
    <ligand>
        <name>UDP-alpha-D-glucose</name>
        <dbReference type="ChEBI" id="CHEBI:58885"/>
    </ligand>
</feature>
<evidence type="ECO:0000256" key="3">
    <source>
        <dbReference type="ARBA" id="ARBA00022679"/>
    </source>
</evidence>
<dbReference type="Gene3D" id="3.90.550.10">
    <property type="entry name" value="Spore Coat Polysaccharide Biosynthesis Protein SpsA, Chain A"/>
    <property type="match status" value="1"/>
</dbReference>
<evidence type="ECO:0000256" key="5">
    <source>
        <dbReference type="ARBA" id="ARBA00022989"/>
    </source>
</evidence>
<feature type="region of interest" description="Disordered" evidence="9">
    <location>
        <begin position="120"/>
        <end position="160"/>
    </location>
</feature>
<evidence type="ECO:0000256" key="4">
    <source>
        <dbReference type="ARBA" id="ARBA00022692"/>
    </source>
</evidence>
<feature type="compositionally biased region" description="Basic and acidic residues" evidence="9">
    <location>
        <begin position="120"/>
        <end position="137"/>
    </location>
</feature>
<protein>
    <submittedName>
        <fullName evidence="11">Cellulose synthase</fullName>
    </submittedName>
</protein>
<dbReference type="Proteomes" id="UP000187203">
    <property type="component" value="Unassembled WGS sequence"/>
</dbReference>
<evidence type="ECO:0000256" key="9">
    <source>
        <dbReference type="SAM" id="MobiDB-lite"/>
    </source>
</evidence>
<evidence type="ECO:0000256" key="2">
    <source>
        <dbReference type="ARBA" id="ARBA00022676"/>
    </source>
</evidence>
<dbReference type="SUPFAM" id="SSF57850">
    <property type="entry name" value="RING/U-box"/>
    <property type="match status" value="1"/>
</dbReference>
<feature type="binding site" evidence="8">
    <location>
        <position position="296"/>
    </location>
    <ligand>
        <name>UDP-alpha-D-glucose</name>
        <dbReference type="ChEBI" id="CHEBI:58885"/>
    </ligand>
</feature>
<comment type="subcellular location">
    <subcellularLocation>
        <location evidence="1">Endomembrane system</location>
        <topology evidence="1">Multi-pass membrane protein</topology>
    </subcellularLocation>
</comment>
<dbReference type="GO" id="GO:0030244">
    <property type="term" value="P:cellulose biosynthetic process"/>
    <property type="evidence" value="ECO:0007669"/>
    <property type="project" value="InterPro"/>
</dbReference>
<dbReference type="GO" id="GO:0012505">
    <property type="term" value="C:endomembrane system"/>
    <property type="evidence" value="ECO:0007669"/>
    <property type="project" value="UniProtKB-SubCell"/>
</dbReference>
<name>A0A1R3KMR6_9ROSI</name>
<dbReference type="InterPro" id="IPR005150">
    <property type="entry name" value="Cellulose_synth"/>
</dbReference>
<keyword evidence="4 10" id="KW-0812">Transmembrane</keyword>
<dbReference type="AlphaFoldDB" id="A0A1R3KMR6"/>
<evidence type="ECO:0000256" key="10">
    <source>
        <dbReference type="SAM" id="Phobius"/>
    </source>
</evidence>
<feature type="transmembrane region" description="Helical" evidence="10">
    <location>
        <begin position="169"/>
        <end position="190"/>
    </location>
</feature>
<dbReference type="PANTHER" id="PTHR13301">
    <property type="entry name" value="X-BOX TRANSCRIPTION FACTOR-RELATED"/>
    <property type="match status" value="1"/>
</dbReference>
<evidence type="ECO:0000256" key="8">
    <source>
        <dbReference type="PIRSR" id="PIRSR605150-2"/>
    </source>
</evidence>
<proteinExistence type="predicted"/>
<evidence type="ECO:0000313" key="11">
    <source>
        <dbReference type="EMBL" id="OMP08361.1"/>
    </source>
</evidence>
<dbReference type="InterPro" id="IPR029044">
    <property type="entry name" value="Nucleotide-diphossugar_trans"/>
</dbReference>
<dbReference type="OrthoDB" id="72851at2759"/>
<feature type="binding site" evidence="8">
    <location>
        <position position="266"/>
    </location>
    <ligand>
        <name>UDP-alpha-D-glucose</name>
        <dbReference type="ChEBI" id="CHEBI:58885"/>
    </ligand>
</feature>
<evidence type="ECO:0000313" key="12">
    <source>
        <dbReference type="Proteomes" id="UP000187203"/>
    </source>
</evidence>
<dbReference type="GO" id="GO:0016020">
    <property type="term" value="C:membrane"/>
    <property type="evidence" value="ECO:0007669"/>
    <property type="project" value="InterPro"/>
</dbReference>
<comment type="caution">
    <text evidence="11">The sequence shown here is derived from an EMBL/GenBank/DDBJ whole genome shotgun (WGS) entry which is preliminary data.</text>
</comment>
<dbReference type="GO" id="GO:0016760">
    <property type="term" value="F:cellulose synthase (UDP-forming) activity"/>
    <property type="evidence" value="ECO:0007669"/>
    <property type="project" value="InterPro"/>
</dbReference>
<keyword evidence="12" id="KW-1185">Reference proteome</keyword>
<reference evidence="12" key="1">
    <citation type="submission" date="2013-09" db="EMBL/GenBank/DDBJ databases">
        <title>Corchorus olitorius genome sequencing.</title>
        <authorList>
            <person name="Alam M."/>
            <person name="Haque M.S."/>
            <person name="Islam M.S."/>
            <person name="Emdad E.M."/>
            <person name="Islam M.M."/>
            <person name="Ahmed B."/>
            <person name="Halim A."/>
            <person name="Hossen Q.M.M."/>
            <person name="Hossain M.Z."/>
            <person name="Ahmed R."/>
            <person name="Khan M.M."/>
            <person name="Islam R."/>
            <person name="Rashid M.M."/>
            <person name="Khan S.A."/>
            <person name="Rahman M.S."/>
            <person name="Alam M."/>
            <person name="Yahiya A.S."/>
            <person name="Khan M.S."/>
            <person name="Azam M.S."/>
            <person name="Haque T."/>
            <person name="Lashkar M.Z.H."/>
            <person name="Akhand A.I."/>
            <person name="Morshed G."/>
            <person name="Roy S."/>
            <person name="Uddin K.S."/>
            <person name="Rabeya T."/>
            <person name="Hossain A.S."/>
            <person name="Chowdhury A."/>
            <person name="Snigdha A.R."/>
            <person name="Mortoza M.S."/>
            <person name="Matin S.A."/>
            <person name="Hoque S.M.E."/>
            <person name="Islam M.K."/>
            <person name="Roy D.K."/>
            <person name="Haider R."/>
            <person name="Moosa M.M."/>
            <person name="Elias S.M."/>
            <person name="Hasan A.M."/>
            <person name="Jahan S."/>
            <person name="Shafiuddin M."/>
            <person name="Mahmood N."/>
            <person name="Shommy N.S."/>
        </authorList>
    </citation>
    <scope>NUCLEOTIDE SEQUENCE [LARGE SCALE GENOMIC DNA]</scope>
    <source>
        <strain evidence="12">cv. O-4</strain>
    </source>
</reference>
<keyword evidence="2" id="KW-0328">Glycosyltransferase</keyword>
<dbReference type="InterPro" id="IPR013083">
    <property type="entry name" value="Znf_RING/FYVE/PHD"/>
</dbReference>
<evidence type="ECO:0000256" key="7">
    <source>
        <dbReference type="ARBA" id="ARBA00023316"/>
    </source>
</evidence>
<organism evidence="11 12">
    <name type="scientific">Corchorus olitorius</name>
    <dbReference type="NCBI Taxonomy" id="93759"/>
    <lineage>
        <taxon>Eukaryota</taxon>
        <taxon>Viridiplantae</taxon>
        <taxon>Streptophyta</taxon>
        <taxon>Embryophyta</taxon>
        <taxon>Tracheophyta</taxon>
        <taxon>Spermatophyta</taxon>
        <taxon>Magnoliopsida</taxon>
        <taxon>eudicotyledons</taxon>
        <taxon>Gunneridae</taxon>
        <taxon>Pentapetalae</taxon>
        <taxon>rosids</taxon>
        <taxon>malvids</taxon>
        <taxon>Malvales</taxon>
        <taxon>Malvaceae</taxon>
        <taxon>Grewioideae</taxon>
        <taxon>Apeibeae</taxon>
        <taxon>Corchorus</taxon>
    </lineage>
</organism>
<feature type="transmembrane region" description="Helical" evidence="10">
    <location>
        <begin position="202"/>
        <end position="221"/>
    </location>
</feature>
<keyword evidence="6 10" id="KW-0472">Membrane</keyword>
<dbReference type="Pfam" id="PF03552">
    <property type="entry name" value="Cellulose_synt"/>
    <property type="match status" value="1"/>
</dbReference>
<feature type="compositionally biased region" description="Basic and acidic residues" evidence="9">
    <location>
        <begin position="146"/>
        <end position="155"/>
    </location>
</feature>
<dbReference type="GO" id="GO:0071555">
    <property type="term" value="P:cell wall organization"/>
    <property type="evidence" value="ECO:0007669"/>
    <property type="project" value="UniProtKB-KW"/>
</dbReference>
<dbReference type="Pfam" id="PF14570">
    <property type="entry name" value="zf-RING_4"/>
    <property type="match status" value="1"/>
</dbReference>
<evidence type="ECO:0000256" key="6">
    <source>
        <dbReference type="ARBA" id="ARBA00023136"/>
    </source>
</evidence>
<accession>A0A1R3KMR6</accession>
<gene>
    <name evidence="11" type="ORF">COLO4_06549</name>
</gene>
<keyword evidence="7" id="KW-0961">Cell wall biogenesis/degradation</keyword>